<keyword evidence="3" id="KW-1185">Reference proteome</keyword>
<proteinExistence type="predicted"/>
<dbReference type="SUPFAM" id="SSF56601">
    <property type="entry name" value="beta-lactamase/transpeptidase-like"/>
    <property type="match status" value="1"/>
</dbReference>
<dbReference type="PANTHER" id="PTHR46825">
    <property type="entry name" value="D-ALANYL-D-ALANINE-CARBOXYPEPTIDASE/ENDOPEPTIDASE AMPH"/>
    <property type="match status" value="1"/>
</dbReference>
<evidence type="ECO:0000259" key="1">
    <source>
        <dbReference type="Pfam" id="PF00144"/>
    </source>
</evidence>
<gene>
    <name evidence="2" type="ORF">KDK95_06475</name>
</gene>
<dbReference type="EMBL" id="JAGSOH010000010">
    <property type="protein sequence ID" value="MBR7825946.1"/>
    <property type="molecule type" value="Genomic_DNA"/>
</dbReference>
<reference evidence="2" key="1">
    <citation type="submission" date="2021-04" db="EMBL/GenBank/DDBJ databases">
        <title>Genome based classification of Actinospica acidithermotolerans sp. nov., an actinobacterium isolated from an Indonesian hot spring.</title>
        <authorList>
            <person name="Kusuma A.B."/>
            <person name="Putra K.E."/>
            <person name="Nafisah S."/>
            <person name="Loh J."/>
            <person name="Nouioui I."/>
            <person name="Goodfellow M."/>
        </authorList>
    </citation>
    <scope>NUCLEOTIDE SEQUENCE</scope>
    <source>
        <strain evidence="2">MGRD01-02</strain>
    </source>
</reference>
<evidence type="ECO:0000313" key="3">
    <source>
        <dbReference type="Proteomes" id="UP000676325"/>
    </source>
</evidence>
<evidence type="ECO:0000313" key="2">
    <source>
        <dbReference type="EMBL" id="MBR7825946.1"/>
    </source>
</evidence>
<dbReference type="AlphaFoldDB" id="A0A941E6G6"/>
<dbReference type="InterPro" id="IPR001466">
    <property type="entry name" value="Beta-lactam-related"/>
</dbReference>
<comment type="caution">
    <text evidence="2">The sequence shown here is derived from an EMBL/GenBank/DDBJ whole genome shotgun (WGS) entry which is preliminary data.</text>
</comment>
<feature type="non-terminal residue" evidence="2">
    <location>
        <position position="113"/>
    </location>
</feature>
<dbReference type="Pfam" id="PF00144">
    <property type="entry name" value="Beta-lactamase"/>
    <property type="match status" value="1"/>
</dbReference>
<organism evidence="2 3">
    <name type="scientific">Actinospica acidithermotolerans</name>
    <dbReference type="NCBI Taxonomy" id="2828514"/>
    <lineage>
        <taxon>Bacteria</taxon>
        <taxon>Bacillati</taxon>
        <taxon>Actinomycetota</taxon>
        <taxon>Actinomycetes</taxon>
        <taxon>Catenulisporales</taxon>
        <taxon>Actinospicaceae</taxon>
        <taxon>Actinospica</taxon>
    </lineage>
</organism>
<dbReference type="InterPro" id="IPR012338">
    <property type="entry name" value="Beta-lactam/transpept-like"/>
</dbReference>
<dbReference type="PANTHER" id="PTHR46825:SF9">
    <property type="entry name" value="BETA-LACTAMASE-RELATED DOMAIN-CONTAINING PROTEIN"/>
    <property type="match status" value="1"/>
</dbReference>
<accession>A0A941E6G6</accession>
<name>A0A941E6G6_9ACTN</name>
<feature type="domain" description="Beta-lactamase-related" evidence="1">
    <location>
        <begin position="8"/>
        <end position="113"/>
    </location>
</feature>
<dbReference type="RefSeq" id="WP_212517091.1">
    <property type="nucleotide sequence ID" value="NZ_JAGSOH010000010.1"/>
</dbReference>
<dbReference type="InterPro" id="IPR050491">
    <property type="entry name" value="AmpC-like"/>
</dbReference>
<dbReference type="Proteomes" id="UP000676325">
    <property type="component" value="Unassembled WGS sequence"/>
</dbReference>
<sequence length="113" mass="12174">MSEITTLSDVVAHAAEKYGIPGLAAAVWHKGTETIAAHGVTNLDHQQPVDENTLFAVGSTSKPFAATALMHLVARGEVDLDAPVRHYIPELRLPNEEWTAQITVKQLLNHTAG</sequence>
<dbReference type="Gene3D" id="3.40.710.10">
    <property type="entry name" value="DD-peptidase/beta-lactamase superfamily"/>
    <property type="match status" value="1"/>
</dbReference>
<protein>
    <submittedName>
        <fullName evidence="2">Beta-lactamase family protein</fullName>
    </submittedName>
</protein>